<evidence type="ECO:0000256" key="4">
    <source>
        <dbReference type="ARBA" id="ARBA00022692"/>
    </source>
</evidence>
<reference evidence="9 10" key="1">
    <citation type="submission" date="2018-05" db="EMBL/GenBank/DDBJ databases">
        <title>Genomic Encyclopedia of Type Strains, Phase III (KMG-III): the genomes of soil and plant-associated and newly described type strains.</title>
        <authorList>
            <person name="Whitman W."/>
        </authorList>
    </citation>
    <scope>NUCLEOTIDE SEQUENCE [LARGE SCALE GENOMIC DNA]</scope>
    <source>
        <strain evidence="9 10">CECT 5696</strain>
    </source>
</reference>
<evidence type="ECO:0000259" key="8">
    <source>
        <dbReference type="PROSITE" id="PS50928"/>
    </source>
</evidence>
<dbReference type="InterPro" id="IPR000515">
    <property type="entry name" value="MetI-like"/>
</dbReference>
<dbReference type="PROSITE" id="PS50928">
    <property type="entry name" value="ABC_TM1"/>
    <property type="match status" value="1"/>
</dbReference>
<gene>
    <name evidence="9" type="ORF">DFQ01_105223</name>
</gene>
<dbReference type="CDD" id="cd06261">
    <property type="entry name" value="TM_PBP2"/>
    <property type="match status" value="1"/>
</dbReference>
<dbReference type="AlphaFoldDB" id="A0A2V2YVW7"/>
<organism evidence="9 10">
    <name type="scientific">Paenibacillus cellulosilyticus</name>
    <dbReference type="NCBI Taxonomy" id="375489"/>
    <lineage>
        <taxon>Bacteria</taxon>
        <taxon>Bacillati</taxon>
        <taxon>Bacillota</taxon>
        <taxon>Bacilli</taxon>
        <taxon>Bacillales</taxon>
        <taxon>Paenibacillaceae</taxon>
        <taxon>Paenibacillus</taxon>
    </lineage>
</organism>
<feature type="transmembrane region" description="Helical" evidence="7">
    <location>
        <begin position="12"/>
        <end position="31"/>
    </location>
</feature>
<dbReference type="InterPro" id="IPR035906">
    <property type="entry name" value="MetI-like_sf"/>
</dbReference>
<keyword evidence="5 7" id="KW-1133">Transmembrane helix</keyword>
<evidence type="ECO:0000256" key="7">
    <source>
        <dbReference type="RuleBase" id="RU363032"/>
    </source>
</evidence>
<feature type="transmembrane region" description="Helical" evidence="7">
    <location>
        <begin position="182"/>
        <end position="205"/>
    </location>
</feature>
<dbReference type="GO" id="GO:0005886">
    <property type="term" value="C:plasma membrane"/>
    <property type="evidence" value="ECO:0007669"/>
    <property type="project" value="UniProtKB-SubCell"/>
</dbReference>
<evidence type="ECO:0000313" key="9">
    <source>
        <dbReference type="EMBL" id="PWW05239.1"/>
    </source>
</evidence>
<dbReference type="RefSeq" id="WP_110043765.1">
    <property type="nucleotide sequence ID" value="NZ_CP054612.1"/>
</dbReference>
<feature type="transmembrane region" description="Helical" evidence="7">
    <location>
        <begin position="141"/>
        <end position="161"/>
    </location>
</feature>
<keyword evidence="10" id="KW-1185">Reference proteome</keyword>
<feature type="transmembrane region" description="Helical" evidence="7">
    <location>
        <begin position="109"/>
        <end position="129"/>
    </location>
</feature>
<dbReference type="Proteomes" id="UP000246635">
    <property type="component" value="Unassembled WGS sequence"/>
</dbReference>
<dbReference type="GO" id="GO:0055085">
    <property type="term" value="P:transmembrane transport"/>
    <property type="evidence" value="ECO:0007669"/>
    <property type="project" value="InterPro"/>
</dbReference>
<dbReference type="EMBL" id="QGTQ01000005">
    <property type="protein sequence ID" value="PWW05239.1"/>
    <property type="molecule type" value="Genomic_DNA"/>
</dbReference>
<feature type="transmembrane region" description="Helical" evidence="7">
    <location>
        <begin position="256"/>
        <end position="273"/>
    </location>
</feature>
<keyword evidence="2 7" id="KW-0813">Transport</keyword>
<proteinExistence type="inferred from homology"/>
<accession>A0A2V2YVW7</accession>
<evidence type="ECO:0000256" key="5">
    <source>
        <dbReference type="ARBA" id="ARBA00022989"/>
    </source>
</evidence>
<evidence type="ECO:0000256" key="1">
    <source>
        <dbReference type="ARBA" id="ARBA00004651"/>
    </source>
</evidence>
<keyword evidence="6 7" id="KW-0472">Membrane</keyword>
<dbReference type="Gene3D" id="1.10.3720.10">
    <property type="entry name" value="MetI-like"/>
    <property type="match status" value="1"/>
</dbReference>
<evidence type="ECO:0000313" key="10">
    <source>
        <dbReference type="Proteomes" id="UP000246635"/>
    </source>
</evidence>
<dbReference type="OrthoDB" id="9810086at2"/>
<dbReference type="Pfam" id="PF00528">
    <property type="entry name" value="BPD_transp_1"/>
    <property type="match status" value="1"/>
</dbReference>
<dbReference type="SUPFAM" id="SSF161098">
    <property type="entry name" value="MetI-like"/>
    <property type="match status" value="1"/>
</dbReference>
<evidence type="ECO:0000256" key="3">
    <source>
        <dbReference type="ARBA" id="ARBA00022475"/>
    </source>
</evidence>
<name>A0A2V2YVW7_9BACL</name>
<evidence type="ECO:0000256" key="2">
    <source>
        <dbReference type="ARBA" id="ARBA00022448"/>
    </source>
</evidence>
<evidence type="ECO:0000256" key="6">
    <source>
        <dbReference type="ARBA" id="ARBA00023136"/>
    </source>
</evidence>
<feature type="transmembrane region" description="Helical" evidence="7">
    <location>
        <begin position="71"/>
        <end position="97"/>
    </location>
</feature>
<comment type="caution">
    <text evidence="9">The sequence shown here is derived from an EMBL/GenBank/DDBJ whole genome shotgun (WGS) entry which is preliminary data.</text>
</comment>
<protein>
    <submittedName>
        <fullName evidence="9">Carbohydrate ABC transporter membrane protein 2 (CUT1 family)</fullName>
    </submittedName>
</protein>
<comment type="subcellular location">
    <subcellularLocation>
        <location evidence="1 7">Cell membrane</location>
        <topology evidence="1 7">Multi-pass membrane protein</topology>
    </subcellularLocation>
</comment>
<keyword evidence="3" id="KW-1003">Cell membrane</keyword>
<dbReference type="PANTHER" id="PTHR43744">
    <property type="entry name" value="ABC TRANSPORTER PERMEASE PROTEIN MG189-RELATED-RELATED"/>
    <property type="match status" value="1"/>
</dbReference>
<dbReference type="PANTHER" id="PTHR43744:SF9">
    <property type="entry name" value="POLYGALACTURONAN_RHAMNOGALACTURONAN TRANSPORT SYSTEM PERMEASE PROTEIN YTCP"/>
    <property type="match status" value="1"/>
</dbReference>
<comment type="similarity">
    <text evidence="7">Belongs to the binding-protein-dependent transport system permease family.</text>
</comment>
<feature type="domain" description="ABC transmembrane type-1" evidence="8">
    <location>
        <begin position="74"/>
        <end position="273"/>
    </location>
</feature>
<keyword evidence="4 7" id="KW-0812">Transmembrane</keyword>
<sequence>MHSRFYGSRLFDGFNVIILTLLGVITLYPFWDTLVVSLSPLDDNLSSAVHLFPRHFTLAAYDYIFGMKELWTSYGVTIFVTVVGTLISMLFTVLAAYPLSKSSLKGTRVIMFLFVFTMMFSGGIIPTYLVVKNTGLMNSVWALIIPTVIFTYNLILMRTFFQTIPESLEDSAKIDGCSDVGVLFRIVLPLSLPSLATITLFYAVARWNEYFNAIFYITDHDLWPLQLFLRGMLFQNEAAYMSGGESTFLLGPSVKMASVMAAALPILLLYPFFQKYFVKGAMLGAVKE</sequence>